<dbReference type="GO" id="GO:0016020">
    <property type="term" value="C:membrane"/>
    <property type="evidence" value="ECO:0007669"/>
    <property type="project" value="UniProtKB-SubCell"/>
</dbReference>
<evidence type="ECO:0000259" key="3">
    <source>
        <dbReference type="Pfam" id="PF12819"/>
    </source>
</evidence>
<feature type="signal peptide" evidence="2">
    <location>
        <begin position="1"/>
        <end position="22"/>
    </location>
</feature>
<dbReference type="EMBL" id="AMZH03003679">
    <property type="protein sequence ID" value="RRT71544.1"/>
    <property type="molecule type" value="Genomic_DNA"/>
</dbReference>
<dbReference type="InterPro" id="IPR001611">
    <property type="entry name" value="Leu-rich_rpt"/>
</dbReference>
<name>A0A427A5T4_ENSVE</name>
<keyword evidence="2" id="KW-0732">Signal</keyword>
<evidence type="ECO:0000256" key="1">
    <source>
        <dbReference type="ARBA" id="ARBA00004167"/>
    </source>
</evidence>
<proteinExistence type="predicted"/>
<accession>A0A427A5T4</accession>
<dbReference type="InterPro" id="IPR032675">
    <property type="entry name" value="LRR_dom_sf"/>
</dbReference>
<evidence type="ECO:0000256" key="2">
    <source>
        <dbReference type="SAM" id="SignalP"/>
    </source>
</evidence>
<dbReference type="InterPro" id="IPR024788">
    <property type="entry name" value="Malectin-like_Carb-bd_dom"/>
</dbReference>
<evidence type="ECO:0000313" key="5">
    <source>
        <dbReference type="Proteomes" id="UP000287651"/>
    </source>
</evidence>
<evidence type="ECO:0000313" key="4">
    <source>
        <dbReference type="EMBL" id="RRT71544.1"/>
    </source>
</evidence>
<dbReference type="Proteomes" id="UP000287651">
    <property type="component" value="Unassembled WGS sequence"/>
</dbReference>
<comment type="subcellular location">
    <subcellularLocation>
        <location evidence="1">Membrane</location>
        <topology evidence="1">Single-pass membrane protein</topology>
    </subcellularLocation>
</comment>
<sequence>MPLPTFFLLLCLLSVVPPPLHAALPLPGGLCLPTFLSVSDANLPFCVQEKQSCDHSKIFMSRKSTITFQLQLFIRFCCCIYLVVMTPEDSPPISLLKRELTCAGYYINCGASQEETTGGIQWIPDEGFINVGNVSKIGTPDIVPILATVRYFPDESARKYCYSIPVARGAKYLIRSTYYYGSFDGGEKPPVFDQIIDGTKWSTVNTAENYASGLTAYYEIVVAAQGRTLSFCLARNNQTTSSPFISALELVSLEDSMYNGTDFTKYALSTVARHRFGYGGEIVRFGAYDPFNRYWEAFTDSNPYVECHSNVTPSEFWNLPPVTVFQRALTTSRGKKLAVQWPPATLPSAAYYVALYFQDNRTPSPFSWRVFDVAVDGREFYKGLNVSAEGVMVYGTQWSLSGKVEIVMTPSSDSPVGPVINAAEILQIVPFGEKTITRDVISMEELSRNLKNPPPDWRGDPCLPRQHSWTGVSCSQSGSIRIVGLWLSGNKLSGPIPEMSSLRNLVSLYLQNNKLTGNVPESLKKKTGVGVDIK</sequence>
<dbReference type="PANTHER" id="PTHR45631">
    <property type="entry name" value="OS07G0107800 PROTEIN-RELATED"/>
    <property type="match status" value="1"/>
</dbReference>
<feature type="domain" description="Malectin-like" evidence="3">
    <location>
        <begin position="107"/>
        <end position="427"/>
    </location>
</feature>
<dbReference type="AlphaFoldDB" id="A0A427A5T4"/>
<reference evidence="4 5" key="1">
    <citation type="journal article" date="2014" name="Agronomy (Basel)">
        <title>A Draft Genome Sequence for Ensete ventricosum, the Drought-Tolerant Tree Against Hunger.</title>
        <authorList>
            <person name="Harrison J."/>
            <person name="Moore K.A."/>
            <person name="Paszkiewicz K."/>
            <person name="Jones T."/>
            <person name="Grant M."/>
            <person name="Ambacheew D."/>
            <person name="Muzemil S."/>
            <person name="Studholme D.J."/>
        </authorList>
    </citation>
    <scope>NUCLEOTIDE SEQUENCE [LARGE SCALE GENOMIC DNA]</scope>
</reference>
<dbReference type="Pfam" id="PF00560">
    <property type="entry name" value="LRR_1"/>
    <property type="match status" value="1"/>
</dbReference>
<gene>
    <name evidence="4" type="ORF">B296_00007966</name>
</gene>
<comment type="caution">
    <text evidence="4">The sequence shown here is derived from an EMBL/GenBank/DDBJ whole genome shotgun (WGS) entry which is preliminary data.</text>
</comment>
<dbReference type="PANTHER" id="PTHR45631:SF45">
    <property type="entry name" value="LEUCINE-RICH REPEAT (LRR) FAMILY PROTEIN"/>
    <property type="match status" value="1"/>
</dbReference>
<feature type="chain" id="PRO_5019582515" description="Malectin-like domain-containing protein" evidence="2">
    <location>
        <begin position="23"/>
        <end position="534"/>
    </location>
</feature>
<dbReference type="Gene3D" id="3.80.10.10">
    <property type="entry name" value="Ribonuclease Inhibitor"/>
    <property type="match status" value="1"/>
</dbReference>
<dbReference type="Gene3D" id="2.60.120.430">
    <property type="entry name" value="Galactose-binding lectin"/>
    <property type="match status" value="2"/>
</dbReference>
<dbReference type="SUPFAM" id="SSF52058">
    <property type="entry name" value="L domain-like"/>
    <property type="match status" value="1"/>
</dbReference>
<organism evidence="4 5">
    <name type="scientific">Ensete ventricosum</name>
    <name type="common">Abyssinian banana</name>
    <name type="synonym">Musa ensete</name>
    <dbReference type="NCBI Taxonomy" id="4639"/>
    <lineage>
        <taxon>Eukaryota</taxon>
        <taxon>Viridiplantae</taxon>
        <taxon>Streptophyta</taxon>
        <taxon>Embryophyta</taxon>
        <taxon>Tracheophyta</taxon>
        <taxon>Spermatophyta</taxon>
        <taxon>Magnoliopsida</taxon>
        <taxon>Liliopsida</taxon>
        <taxon>Zingiberales</taxon>
        <taxon>Musaceae</taxon>
        <taxon>Ensete</taxon>
    </lineage>
</organism>
<dbReference type="Pfam" id="PF12819">
    <property type="entry name" value="Malectin_like"/>
    <property type="match status" value="1"/>
</dbReference>
<protein>
    <recommendedName>
        <fullName evidence="3">Malectin-like domain-containing protein</fullName>
    </recommendedName>
</protein>